<keyword evidence="1" id="KW-0479">Metal-binding</keyword>
<reference evidence="6 7" key="1">
    <citation type="journal article" date="2013" name="Genome Announc.">
        <title>Draft Genome Sequence of 'Candidatus Halobonum tyrrellensis' Strain G22, Isolated from the Hypersaline Waters of Lake Tyrrell, Australia.</title>
        <authorList>
            <person name="Ugalde J.A."/>
            <person name="Narasingarao P."/>
            <person name="Kuo S."/>
            <person name="Podell S."/>
            <person name="Allen E.E."/>
        </authorList>
    </citation>
    <scope>NUCLEOTIDE SEQUENCE [LARGE SCALE GENOMIC DNA]</scope>
    <source>
        <strain evidence="6 7">G22</strain>
    </source>
</reference>
<protein>
    <submittedName>
        <fullName evidence="6">Radical SAM domain-containing protein</fullName>
    </submittedName>
</protein>
<dbReference type="InterPro" id="IPR058240">
    <property type="entry name" value="rSAM_sf"/>
</dbReference>
<organism evidence="6 7">
    <name type="scientific">Candidatus Halobonum tyrrellensis G22</name>
    <dbReference type="NCBI Taxonomy" id="1324957"/>
    <lineage>
        <taxon>Archaea</taxon>
        <taxon>Methanobacteriati</taxon>
        <taxon>Methanobacteriota</taxon>
        <taxon>Stenosarchaea group</taxon>
        <taxon>Halobacteria</taxon>
        <taxon>Halobacteriales</taxon>
        <taxon>Haloferacaceae</taxon>
        <taxon>Candidatus Halobonum</taxon>
    </lineage>
</organism>
<feature type="region of interest" description="Disordered" evidence="4">
    <location>
        <begin position="381"/>
        <end position="408"/>
    </location>
</feature>
<evidence type="ECO:0000313" key="7">
    <source>
        <dbReference type="Proteomes" id="UP000017840"/>
    </source>
</evidence>
<dbReference type="PANTHER" id="PTHR43432:SF6">
    <property type="entry name" value="RADICAL SAM CORE DOMAIN-CONTAINING PROTEIN"/>
    <property type="match status" value="1"/>
</dbReference>
<gene>
    <name evidence="6" type="ORF">K933_17217</name>
</gene>
<dbReference type="Proteomes" id="UP000017840">
    <property type="component" value="Unassembled WGS sequence"/>
</dbReference>
<dbReference type="CDD" id="cd01335">
    <property type="entry name" value="Radical_SAM"/>
    <property type="match status" value="1"/>
</dbReference>
<evidence type="ECO:0000259" key="5">
    <source>
        <dbReference type="PROSITE" id="PS51918"/>
    </source>
</evidence>
<keyword evidence="7" id="KW-1185">Reference proteome</keyword>
<dbReference type="GO" id="GO:0003824">
    <property type="term" value="F:catalytic activity"/>
    <property type="evidence" value="ECO:0007669"/>
    <property type="project" value="InterPro"/>
</dbReference>
<comment type="caution">
    <text evidence="6">The sequence shown here is derived from an EMBL/GenBank/DDBJ whole genome shotgun (WGS) entry which is preliminary data.</text>
</comment>
<evidence type="ECO:0000313" key="6">
    <source>
        <dbReference type="EMBL" id="ESP86845.1"/>
    </source>
</evidence>
<dbReference type="SFLD" id="SFLDS00029">
    <property type="entry name" value="Radical_SAM"/>
    <property type="match status" value="1"/>
</dbReference>
<feature type="domain" description="Radical SAM core" evidence="5">
    <location>
        <begin position="84"/>
        <end position="351"/>
    </location>
</feature>
<name>V4H846_9EURY</name>
<dbReference type="GO" id="GO:0046872">
    <property type="term" value="F:metal ion binding"/>
    <property type="evidence" value="ECO:0007669"/>
    <property type="project" value="UniProtKB-KW"/>
</dbReference>
<evidence type="ECO:0000256" key="2">
    <source>
        <dbReference type="ARBA" id="ARBA00023004"/>
    </source>
</evidence>
<sequence length="426" mass="48382">MEEFSDYPTLDQLRNAEQRNKERINLSNLGIPCANCSTEIRGRFAADPRGNLLCWECAVTSDAEKEAGIRVNTDPTQATISESHLYEKSLCDYVVNVATGCRHGCKFCYVPTTPGYEGRAEMLSEQADVDELQEEWGSYLLYRDDLPERLHEELQQTTREDLRDTERGQGVVMLSSGTDPYQDRRAGQITRGVIHELLFRDIPVRVLTRSSIVVKDVDLFKDAGDLITVGSSIPSFNEELVGALEPGAPPPLTRWEALDMLQLEGVPVYVSMSPTYPTMDEHGLHRLLTRFMALRAQVVFHEPINPRGENFGLMITALEEAGLEEQADEFRKLKDVEEWVKYALKQLNWVQQKAEDLGAPPIHSWPDRELVRATSGKLRDQLAAMRQSPSPEQFEETDDPTHSEAHRPLFEDYEQIDHLVEPDVIR</sequence>
<dbReference type="AlphaFoldDB" id="V4H846"/>
<evidence type="ECO:0000256" key="4">
    <source>
        <dbReference type="SAM" id="MobiDB-lite"/>
    </source>
</evidence>
<accession>V4H846</accession>
<evidence type="ECO:0000256" key="1">
    <source>
        <dbReference type="ARBA" id="ARBA00022723"/>
    </source>
</evidence>
<proteinExistence type="predicted"/>
<dbReference type="PROSITE" id="PS51918">
    <property type="entry name" value="RADICAL_SAM"/>
    <property type="match status" value="1"/>
</dbReference>
<feature type="compositionally biased region" description="Basic and acidic residues" evidence="4">
    <location>
        <begin position="399"/>
        <end position="408"/>
    </location>
</feature>
<dbReference type="InterPro" id="IPR040086">
    <property type="entry name" value="MJ0683-like"/>
</dbReference>
<keyword evidence="3" id="KW-0411">Iron-sulfur</keyword>
<dbReference type="GO" id="GO:0051536">
    <property type="term" value="F:iron-sulfur cluster binding"/>
    <property type="evidence" value="ECO:0007669"/>
    <property type="project" value="UniProtKB-KW"/>
</dbReference>
<dbReference type="SUPFAM" id="SSF102114">
    <property type="entry name" value="Radical SAM enzymes"/>
    <property type="match status" value="1"/>
</dbReference>
<dbReference type="InterPro" id="IPR007197">
    <property type="entry name" value="rSAM"/>
</dbReference>
<dbReference type="Gene3D" id="3.80.30.30">
    <property type="match status" value="1"/>
</dbReference>
<dbReference type="SFLD" id="SFLDG01084">
    <property type="entry name" value="Uncharacterised_Radical_SAM_Su"/>
    <property type="match status" value="1"/>
</dbReference>
<dbReference type="EMBL" id="ASGZ01000070">
    <property type="protein sequence ID" value="ESP86845.1"/>
    <property type="molecule type" value="Genomic_DNA"/>
</dbReference>
<evidence type="ECO:0000256" key="3">
    <source>
        <dbReference type="ARBA" id="ARBA00023014"/>
    </source>
</evidence>
<dbReference type="Pfam" id="PF04055">
    <property type="entry name" value="Radical_SAM"/>
    <property type="match status" value="1"/>
</dbReference>
<dbReference type="PANTHER" id="PTHR43432">
    <property type="entry name" value="SLR0285 PROTEIN"/>
    <property type="match status" value="1"/>
</dbReference>
<dbReference type="eggNOG" id="arCOG01290">
    <property type="taxonomic scope" value="Archaea"/>
</dbReference>
<keyword evidence="2" id="KW-0408">Iron</keyword>